<keyword evidence="3 6" id="KW-0812">Transmembrane</keyword>
<dbReference type="InterPro" id="IPR020846">
    <property type="entry name" value="MFS_dom"/>
</dbReference>
<dbReference type="Proteomes" id="UP001217089">
    <property type="component" value="Unassembled WGS sequence"/>
</dbReference>
<evidence type="ECO:0000256" key="3">
    <source>
        <dbReference type="ARBA" id="ARBA00022692"/>
    </source>
</evidence>
<evidence type="ECO:0000256" key="1">
    <source>
        <dbReference type="ARBA" id="ARBA00004141"/>
    </source>
</evidence>
<gene>
    <name evidence="8" type="ORF">KUTeg_001645</name>
</gene>
<dbReference type="EMBL" id="JARBDR010000141">
    <property type="protein sequence ID" value="KAJ8320058.1"/>
    <property type="molecule type" value="Genomic_DNA"/>
</dbReference>
<organism evidence="8 9">
    <name type="scientific">Tegillarca granosa</name>
    <name type="common">Malaysian cockle</name>
    <name type="synonym">Anadara granosa</name>
    <dbReference type="NCBI Taxonomy" id="220873"/>
    <lineage>
        <taxon>Eukaryota</taxon>
        <taxon>Metazoa</taxon>
        <taxon>Spiralia</taxon>
        <taxon>Lophotrochozoa</taxon>
        <taxon>Mollusca</taxon>
        <taxon>Bivalvia</taxon>
        <taxon>Autobranchia</taxon>
        <taxon>Pteriomorphia</taxon>
        <taxon>Arcoida</taxon>
        <taxon>Arcoidea</taxon>
        <taxon>Arcidae</taxon>
        <taxon>Tegillarca</taxon>
    </lineage>
</organism>
<comment type="caution">
    <text evidence="8">The sequence shown here is derived from an EMBL/GenBank/DDBJ whole genome shotgun (WGS) entry which is preliminary data.</text>
</comment>
<evidence type="ECO:0000313" key="8">
    <source>
        <dbReference type="EMBL" id="KAJ8320058.1"/>
    </source>
</evidence>
<reference evidence="8 9" key="1">
    <citation type="submission" date="2022-12" db="EMBL/GenBank/DDBJ databases">
        <title>Chromosome-level genome of Tegillarca granosa.</title>
        <authorList>
            <person name="Kim J."/>
        </authorList>
    </citation>
    <scope>NUCLEOTIDE SEQUENCE [LARGE SCALE GENOMIC DNA]</scope>
    <source>
        <strain evidence="8">Teg-2019</strain>
        <tissue evidence="8">Adductor muscle</tissue>
    </source>
</reference>
<dbReference type="InterPro" id="IPR036259">
    <property type="entry name" value="MFS_trans_sf"/>
</dbReference>
<evidence type="ECO:0000313" key="9">
    <source>
        <dbReference type="Proteomes" id="UP001217089"/>
    </source>
</evidence>
<comment type="subcellular location">
    <subcellularLocation>
        <location evidence="1">Membrane</location>
        <topology evidence="1">Multi-pass membrane protein</topology>
    </subcellularLocation>
</comment>
<keyword evidence="9" id="KW-1185">Reference proteome</keyword>
<dbReference type="Gene3D" id="1.20.1250.20">
    <property type="entry name" value="MFS general substrate transporter like domains"/>
    <property type="match status" value="1"/>
</dbReference>
<keyword evidence="5 6" id="KW-0472">Membrane</keyword>
<evidence type="ECO:0000256" key="2">
    <source>
        <dbReference type="ARBA" id="ARBA00022448"/>
    </source>
</evidence>
<evidence type="ECO:0000256" key="6">
    <source>
        <dbReference type="SAM" id="Phobius"/>
    </source>
</evidence>
<dbReference type="InterPro" id="IPR005829">
    <property type="entry name" value="Sugar_transporter_CS"/>
</dbReference>
<dbReference type="SUPFAM" id="SSF103473">
    <property type="entry name" value="MFS general substrate transporter"/>
    <property type="match status" value="1"/>
</dbReference>
<dbReference type="InterPro" id="IPR005828">
    <property type="entry name" value="MFS_sugar_transport-like"/>
</dbReference>
<feature type="domain" description="Major facilitator superfamily (MFS) profile" evidence="7">
    <location>
        <begin position="1"/>
        <end position="90"/>
    </location>
</feature>
<name>A0ABQ9FS16_TEGGR</name>
<dbReference type="PANTHER" id="PTHR23503:SF8">
    <property type="entry name" value="FACILITATED GLUCOSE TRANSPORTER PROTEIN 1"/>
    <property type="match status" value="1"/>
</dbReference>
<keyword evidence="2" id="KW-0813">Transport</keyword>
<evidence type="ECO:0000256" key="4">
    <source>
        <dbReference type="ARBA" id="ARBA00022989"/>
    </source>
</evidence>
<keyword evidence="4 6" id="KW-1133">Transmembrane helix</keyword>
<feature type="transmembrane region" description="Helical" evidence="6">
    <location>
        <begin position="24"/>
        <end position="46"/>
    </location>
</feature>
<dbReference type="PANTHER" id="PTHR23503">
    <property type="entry name" value="SOLUTE CARRIER FAMILY 2"/>
    <property type="match status" value="1"/>
</dbReference>
<dbReference type="PROSITE" id="PS00216">
    <property type="entry name" value="SUGAR_TRANSPORT_1"/>
    <property type="match status" value="1"/>
</dbReference>
<dbReference type="Pfam" id="PF00083">
    <property type="entry name" value="Sugar_tr"/>
    <property type="match status" value="1"/>
</dbReference>
<evidence type="ECO:0000259" key="7">
    <source>
        <dbReference type="PROSITE" id="PS50850"/>
    </source>
</evidence>
<dbReference type="PROSITE" id="PS50850">
    <property type="entry name" value="MFS"/>
    <property type="match status" value="1"/>
</dbReference>
<evidence type="ECO:0000256" key="5">
    <source>
        <dbReference type="ARBA" id="ARBA00023136"/>
    </source>
</evidence>
<dbReference type="InterPro" id="IPR045263">
    <property type="entry name" value="GLUT"/>
</dbReference>
<proteinExistence type="predicted"/>
<feature type="transmembrane region" description="Helical" evidence="6">
    <location>
        <begin position="53"/>
        <end position="86"/>
    </location>
</feature>
<sequence length="90" mass="9978">MKKLKVVYYSTSIFEKAGLNEQNAQYATIGSASVNMLMTFISAVLIDRLGRRTLYLASLFGVFLSSLTLSVAEIFQLVSFLCFYSLKTSG</sequence>
<protein>
    <recommendedName>
        <fullName evidence="7">Major facilitator superfamily (MFS) profile domain-containing protein</fullName>
    </recommendedName>
</protein>
<accession>A0ABQ9FS16</accession>